<gene>
    <name evidence="1" type="ORF">EJC49_14875</name>
</gene>
<dbReference type="RefSeq" id="WP_126700726.1">
    <property type="nucleotide sequence ID" value="NZ_RWKW01000053.1"/>
</dbReference>
<protein>
    <submittedName>
        <fullName evidence="1">Uncharacterized protein</fullName>
    </submittedName>
</protein>
<name>A0A429YVU9_9HYPH</name>
<keyword evidence="2" id="KW-1185">Reference proteome</keyword>
<dbReference type="EMBL" id="RWKW01000053">
    <property type="protein sequence ID" value="RST85585.1"/>
    <property type="molecule type" value="Genomic_DNA"/>
</dbReference>
<comment type="caution">
    <text evidence="1">The sequence shown here is derived from an EMBL/GenBank/DDBJ whole genome shotgun (WGS) entry which is preliminary data.</text>
</comment>
<dbReference type="Proteomes" id="UP000278398">
    <property type="component" value="Unassembled WGS sequence"/>
</dbReference>
<dbReference type="Pfam" id="PF21983">
    <property type="entry name" value="NikA-like"/>
    <property type="match status" value="1"/>
</dbReference>
<evidence type="ECO:0000313" key="2">
    <source>
        <dbReference type="Proteomes" id="UP000278398"/>
    </source>
</evidence>
<reference evidence="1 2" key="1">
    <citation type="submission" date="2018-12" db="EMBL/GenBank/DDBJ databases">
        <title>Mesorhizobium carbonis sp. nov., isolated from coal mine water.</title>
        <authorList>
            <person name="Xin W."/>
            <person name="Xu Z."/>
            <person name="Xiang F."/>
            <person name="Zhang J."/>
            <person name="Xi L."/>
            <person name="Liu J."/>
        </authorList>
    </citation>
    <scope>NUCLEOTIDE SEQUENCE [LARGE SCALE GENOMIC DNA]</scope>
    <source>
        <strain evidence="1 2">B2.3</strain>
    </source>
</reference>
<accession>A0A429YVU9</accession>
<sequence length="152" mass="16189">MMDAKLKPRAVRLTDHDYIAAKQKAAHAGMGFAEFVRQAVARFNPPPKASFPVAVLATVQELNAIAVNFRQIATATDGDLAAYAEKAADKFLAHINATHTGSRPPLSPAGLERLREQGHKINAQAKAANAGQPVSIDTLRDALGEIMRIPAG</sequence>
<proteinExistence type="predicted"/>
<organism evidence="1 2">
    <name type="scientific">Aquibium carbonis</name>
    <dbReference type="NCBI Taxonomy" id="2495581"/>
    <lineage>
        <taxon>Bacteria</taxon>
        <taxon>Pseudomonadati</taxon>
        <taxon>Pseudomonadota</taxon>
        <taxon>Alphaproteobacteria</taxon>
        <taxon>Hyphomicrobiales</taxon>
        <taxon>Phyllobacteriaceae</taxon>
        <taxon>Aquibium</taxon>
    </lineage>
</organism>
<dbReference type="AlphaFoldDB" id="A0A429YVU9"/>
<evidence type="ECO:0000313" key="1">
    <source>
        <dbReference type="EMBL" id="RST85585.1"/>
    </source>
</evidence>
<dbReference type="InterPro" id="IPR053842">
    <property type="entry name" value="NikA-like"/>
</dbReference>